<evidence type="ECO:0000313" key="2">
    <source>
        <dbReference type="EMBL" id="PIP46682.1"/>
    </source>
</evidence>
<protein>
    <recommendedName>
        <fullName evidence="4">Type 4 fimbrial biogenesis protein PilX N-terminal domain-containing protein</fullName>
    </recommendedName>
</protein>
<reference evidence="2 3" key="1">
    <citation type="submission" date="2017-09" db="EMBL/GenBank/DDBJ databases">
        <title>Depth-based differentiation of microbial function through sediment-hosted aquifers and enrichment of novel symbionts in the deep terrestrial subsurface.</title>
        <authorList>
            <person name="Probst A.J."/>
            <person name="Ladd B."/>
            <person name="Jarett J.K."/>
            <person name="Geller-Mcgrath D.E."/>
            <person name="Sieber C.M."/>
            <person name="Emerson J.B."/>
            <person name="Anantharaman K."/>
            <person name="Thomas B.C."/>
            <person name="Malmstrom R."/>
            <person name="Stieglmeier M."/>
            <person name="Klingl A."/>
            <person name="Woyke T."/>
            <person name="Ryan C.M."/>
            <person name="Banfield J.F."/>
        </authorList>
    </citation>
    <scope>NUCLEOTIDE SEQUENCE [LARGE SCALE GENOMIC DNA]</scope>
    <source>
        <strain evidence="2">CG23_combo_of_CG06-09_8_20_14_all_42_19</strain>
    </source>
</reference>
<comment type="caution">
    <text evidence="2">The sequence shown here is derived from an EMBL/GenBank/DDBJ whole genome shotgun (WGS) entry which is preliminary data.</text>
</comment>
<dbReference type="Proteomes" id="UP000230007">
    <property type="component" value="Unassembled WGS sequence"/>
</dbReference>
<evidence type="ECO:0000256" key="1">
    <source>
        <dbReference type="SAM" id="Phobius"/>
    </source>
</evidence>
<keyword evidence="1" id="KW-0812">Transmembrane</keyword>
<organism evidence="2 3">
    <name type="scientific">Candidatus Colwellbacteria bacterium CG23_combo_of_CG06-09_8_20_14_all_42_19</name>
    <dbReference type="NCBI Taxonomy" id="1974541"/>
    <lineage>
        <taxon>Bacteria</taxon>
        <taxon>Candidatus Colwelliibacteriota</taxon>
    </lineage>
</organism>
<accession>A0A2H0AMN8</accession>
<name>A0A2H0AMN8_9BACT</name>
<dbReference type="AlphaFoldDB" id="A0A2H0AMN8"/>
<sequence>MPAESQQSNKRGQLLVEAMIAISVMVIGLLGIFSLTSQSLGLYRVAYEQYVAVNLAAEGIEVVKNMIDTNVIAGSVQWNEGLAIDGDFGIQYDSRSLDATLQSKNLLYDASTSLYNYTSGTPTNFKRVIKIKNIDPPGLPNQIDEIQVNSVVTWKTRGGLDLSINLEDHFFNWR</sequence>
<keyword evidence="1" id="KW-1133">Transmembrane helix</keyword>
<proteinExistence type="predicted"/>
<gene>
    <name evidence="2" type="ORF">COX15_00055</name>
</gene>
<keyword evidence="1" id="KW-0472">Membrane</keyword>
<dbReference type="EMBL" id="PCSK01000001">
    <property type="protein sequence ID" value="PIP46682.1"/>
    <property type="molecule type" value="Genomic_DNA"/>
</dbReference>
<feature type="transmembrane region" description="Helical" evidence="1">
    <location>
        <begin position="12"/>
        <end position="35"/>
    </location>
</feature>
<evidence type="ECO:0008006" key="4">
    <source>
        <dbReference type="Google" id="ProtNLM"/>
    </source>
</evidence>
<evidence type="ECO:0000313" key="3">
    <source>
        <dbReference type="Proteomes" id="UP000230007"/>
    </source>
</evidence>